<dbReference type="Gene3D" id="3.30.70.270">
    <property type="match status" value="2"/>
</dbReference>
<dbReference type="EC" id="2.7.7.49" evidence="1"/>
<dbReference type="InterPro" id="IPR000477">
    <property type="entry name" value="RT_dom"/>
</dbReference>
<dbReference type="GO" id="GO:0004519">
    <property type="term" value="F:endonuclease activity"/>
    <property type="evidence" value="ECO:0007669"/>
    <property type="project" value="UniProtKB-KW"/>
</dbReference>
<evidence type="ECO:0000256" key="4">
    <source>
        <dbReference type="ARBA" id="ARBA00022918"/>
    </source>
</evidence>
<name>A0A1I7UDV4_9PELO</name>
<sequence length="247" mass="28254">MGVYQYRYMPMGLKGAPDTFQRAMAEVEKQFSGTMILYVDDLIVVSRTEEQHLRDLEEFFQLMIKMGLKLKAEKSQIGRTRINFLGFVIENNTIQPNGEKTEAIRKFPVPKNITEVKSFLGMSGYFRKFIQNYAILAKPLTTLTQKDVEFKWGEKEAEAFESIKTALISPPILTTPRMDGSFEMHTDASKVGIAAVLLQEQEGILRVIAYASRPTTPVEQRYVAIESEALAITWGLHHYRPYIFGKR</sequence>
<dbReference type="STRING" id="1561998.A0A1I7UDV4"/>
<evidence type="ECO:0000259" key="5">
    <source>
        <dbReference type="PROSITE" id="PS50878"/>
    </source>
</evidence>
<keyword evidence="2" id="KW-0540">Nuclease</keyword>
<dbReference type="PANTHER" id="PTHR33064">
    <property type="entry name" value="POL PROTEIN"/>
    <property type="match status" value="1"/>
</dbReference>
<protein>
    <recommendedName>
        <fullName evidence="1">RNA-directed DNA polymerase</fullName>
        <ecNumber evidence="1">2.7.7.49</ecNumber>
    </recommendedName>
</protein>
<accession>A0A1I7UDV4</accession>
<dbReference type="InterPro" id="IPR041577">
    <property type="entry name" value="RT_RNaseH_2"/>
</dbReference>
<reference evidence="7" key="1">
    <citation type="submission" date="2016-11" db="UniProtKB">
        <authorList>
            <consortium name="WormBaseParasite"/>
        </authorList>
    </citation>
    <scope>IDENTIFICATION</scope>
</reference>
<keyword evidence="4" id="KW-0695">RNA-directed DNA polymerase</keyword>
<keyword evidence="4" id="KW-0548">Nucleotidyltransferase</keyword>
<dbReference type="InterPro" id="IPR043128">
    <property type="entry name" value="Rev_trsase/Diguanyl_cyclase"/>
</dbReference>
<dbReference type="GO" id="GO:0003964">
    <property type="term" value="F:RNA-directed DNA polymerase activity"/>
    <property type="evidence" value="ECO:0007669"/>
    <property type="project" value="UniProtKB-KW"/>
</dbReference>
<dbReference type="SUPFAM" id="SSF56672">
    <property type="entry name" value="DNA/RNA polymerases"/>
    <property type="match status" value="1"/>
</dbReference>
<dbReference type="PROSITE" id="PS50878">
    <property type="entry name" value="RT_POL"/>
    <property type="match status" value="1"/>
</dbReference>
<keyword evidence="3" id="KW-0378">Hydrolase</keyword>
<evidence type="ECO:0000313" key="7">
    <source>
        <dbReference type="WBParaSite" id="Csp11.Scaffold629.g8334.t1"/>
    </source>
</evidence>
<keyword evidence="6" id="KW-1185">Reference proteome</keyword>
<evidence type="ECO:0000256" key="2">
    <source>
        <dbReference type="ARBA" id="ARBA00022722"/>
    </source>
</evidence>
<evidence type="ECO:0000256" key="3">
    <source>
        <dbReference type="ARBA" id="ARBA00022759"/>
    </source>
</evidence>
<evidence type="ECO:0000256" key="1">
    <source>
        <dbReference type="ARBA" id="ARBA00012493"/>
    </source>
</evidence>
<dbReference type="InterPro" id="IPR051320">
    <property type="entry name" value="Viral_Replic_Matur_Polypro"/>
</dbReference>
<dbReference type="PANTHER" id="PTHR33064:SF37">
    <property type="entry name" value="RIBONUCLEASE H"/>
    <property type="match status" value="1"/>
</dbReference>
<dbReference type="CDD" id="cd01647">
    <property type="entry name" value="RT_LTR"/>
    <property type="match status" value="1"/>
</dbReference>
<organism evidence="6 7">
    <name type="scientific">Caenorhabditis tropicalis</name>
    <dbReference type="NCBI Taxonomy" id="1561998"/>
    <lineage>
        <taxon>Eukaryota</taxon>
        <taxon>Metazoa</taxon>
        <taxon>Ecdysozoa</taxon>
        <taxon>Nematoda</taxon>
        <taxon>Chromadorea</taxon>
        <taxon>Rhabditida</taxon>
        <taxon>Rhabditina</taxon>
        <taxon>Rhabditomorpha</taxon>
        <taxon>Rhabditoidea</taxon>
        <taxon>Rhabditidae</taxon>
        <taxon>Peloderinae</taxon>
        <taxon>Caenorhabditis</taxon>
    </lineage>
</organism>
<dbReference type="AlphaFoldDB" id="A0A1I7UDV4"/>
<dbReference type="FunFam" id="3.30.70.270:FF:000020">
    <property type="entry name" value="Transposon Tf2-6 polyprotein-like Protein"/>
    <property type="match status" value="1"/>
</dbReference>
<dbReference type="FunFam" id="3.10.20.370:FF:000001">
    <property type="entry name" value="Retrovirus-related Pol polyprotein from transposon 17.6-like protein"/>
    <property type="match status" value="1"/>
</dbReference>
<evidence type="ECO:0000313" key="6">
    <source>
        <dbReference type="Proteomes" id="UP000095282"/>
    </source>
</evidence>
<proteinExistence type="predicted"/>
<dbReference type="InterPro" id="IPR043502">
    <property type="entry name" value="DNA/RNA_pol_sf"/>
</dbReference>
<feature type="domain" description="Reverse transcriptase" evidence="5">
    <location>
        <begin position="1"/>
        <end position="89"/>
    </location>
</feature>
<dbReference type="Proteomes" id="UP000095282">
    <property type="component" value="Unplaced"/>
</dbReference>
<keyword evidence="3" id="KW-0255">Endonuclease</keyword>
<dbReference type="WBParaSite" id="Csp11.Scaffold629.g8334.t1">
    <property type="protein sequence ID" value="Csp11.Scaffold629.g8334.t1"/>
    <property type="gene ID" value="Csp11.Scaffold629.g8334"/>
</dbReference>
<dbReference type="Pfam" id="PF00078">
    <property type="entry name" value="RVT_1"/>
    <property type="match status" value="1"/>
</dbReference>
<dbReference type="Pfam" id="PF17919">
    <property type="entry name" value="RT_RNaseH_2"/>
    <property type="match status" value="1"/>
</dbReference>
<keyword evidence="4" id="KW-0808">Transferase</keyword>